<evidence type="ECO:0000256" key="4">
    <source>
        <dbReference type="ARBA" id="ARBA00022989"/>
    </source>
</evidence>
<reference evidence="7" key="1">
    <citation type="submission" date="2022-02" db="EMBL/GenBank/DDBJ databases">
        <title>Qipengyuania spongiae sp. nov., isolated from marine sponge.</title>
        <authorList>
            <person name="Li Z."/>
            <person name="Zhang M."/>
        </authorList>
    </citation>
    <scope>NUCLEOTIDE SEQUENCE</scope>
    <source>
        <strain evidence="7">PHS-Z21</strain>
    </source>
</reference>
<dbReference type="RefSeq" id="WP_265558083.1">
    <property type="nucleotide sequence ID" value="NZ_CP092471.1"/>
</dbReference>
<dbReference type="InterPro" id="IPR012506">
    <property type="entry name" value="TMEM86B-like"/>
</dbReference>
<evidence type="ECO:0000256" key="2">
    <source>
        <dbReference type="ARBA" id="ARBA00007375"/>
    </source>
</evidence>
<sequence length="221" mass="23715">MLGIVSAVTYFFLADETVPGIYSAVWKGLGVGLLAAFAWMRGRGPDGTLIAIVLTLCAVADVVLEFSFLGGAAIFGLAHLVAIGLYLRNRRLVAAGSQRVTGIALLIGVPLISALITWPRENWHLAAGYAVLLGAMSASAWTSRFPRYRVGLGAVFFVLSDLAIFAREAGRLDADITGWLIWPLYFAGQLMIATGVVQTLRGEKSLDQKDAPENALRSFSR</sequence>
<proteinExistence type="inferred from homology"/>
<name>A0ABY5T0Y0_9SPHN</name>
<keyword evidence="5 6" id="KW-0472">Membrane</keyword>
<feature type="transmembrane region" description="Helical" evidence="6">
    <location>
        <begin position="70"/>
        <end position="87"/>
    </location>
</feature>
<dbReference type="PANTHER" id="PTHR31885">
    <property type="entry name" value="GH04784P"/>
    <property type="match status" value="1"/>
</dbReference>
<feature type="transmembrane region" description="Helical" evidence="6">
    <location>
        <begin position="20"/>
        <end position="40"/>
    </location>
</feature>
<comment type="subcellular location">
    <subcellularLocation>
        <location evidence="1">Membrane</location>
        <topology evidence="1">Multi-pass membrane protein</topology>
    </subcellularLocation>
</comment>
<evidence type="ECO:0000313" key="8">
    <source>
        <dbReference type="Proteomes" id="UP001065265"/>
    </source>
</evidence>
<evidence type="ECO:0000256" key="6">
    <source>
        <dbReference type="SAM" id="Phobius"/>
    </source>
</evidence>
<dbReference type="Proteomes" id="UP001065265">
    <property type="component" value="Chromosome"/>
</dbReference>
<evidence type="ECO:0000256" key="5">
    <source>
        <dbReference type="ARBA" id="ARBA00023136"/>
    </source>
</evidence>
<feature type="transmembrane region" description="Helical" evidence="6">
    <location>
        <begin position="99"/>
        <end position="117"/>
    </location>
</feature>
<evidence type="ECO:0000313" key="7">
    <source>
        <dbReference type="EMBL" id="UVI38901.1"/>
    </source>
</evidence>
<dbReference type="Pfam" id="PF07947">
    <property type="entry name" value="YhhN"/>
    <property type="match status" value="1"/>
</dbReference>
<keyword evidence="8" id="KW-1185">Reference proteome</keyword>
<keyword evidence="3 6" id="KW-0812">Transmembrane</keyword>
<evidence type="ECO:0000256" key="3">
    <source>
        <dbReference type="ARBA" id="ARBA00022692"/>
    </source>
</evidence>
<protein>
    <submittedName>
        <fullName evidence="7">Lysoplasmalogenase</fullName>
    </submittedName>
</protein>
<feature type="transmembrane region" description="Helical" evidence="6">
    <location>
        <begin position="148"/>
        <end position="167"/>
    </location>
</feature>
<accession>A0ABY5T0Y0</accession>
<feature type="transmembrane region" description="Helical" evidence="6">
    <location>
        <begin position="47"/>
        <end position="64"/>
    </location>
</feature>
<dbReference type="PANTHER" id="PTHR31885:SF6">
    <property type="entry name" value="GH04784P"/>
    <property type="match status" value="1"/>
</dbReference>
<comment type="similarity">
    <text evidence="2">Belongs to the TMEM86 family.</text>
</comment>
<feature type="transmembrane region" description="Helical" evidence="6">
    <location>
        <begin position="123"/>
        <end position="141"/>
    </location>
</feature>
<organism evidence="7 8">
    <name type="scientific">Qipengyuania spongiae</name>
    <dbReference type="NCBI Taxonomy" id="2909673"/>
    <lineage>
        <taxon>Bacteria</taxon>
        <taxon>Pseudomonadati</taxon>
        <taxon>Pseudomonadota</taxon>
        <taxon>Alphaproteobacteria</taxon>
        <taxon>Sphingomonadales</taxon>
        <taxon>Erythrobacteraceae</taxon>
        <taxon>Qipengyuania</taxon>
    </lineage>
</organism>
<feature type="transmembrane region" description="Helical" evidence="6">
    <location>
        <begin position="179"/>
        <end position="200"/>
    </location>
</feature>
<evidence type="ECO:0000256" key="1">
    <source>
        <dbReference type="ARBA" id="ARBA00004141"/>
    </source>
</evidence>
<gene>
    <name evidence="7" type="ORF">L1F33_11720</name>
</gene>
<keyword evidence="4 6" id="KW-1133">Transmembrane helix</keyword>
<dbReference type="EMBL" id="CP092471">
    <property type="protein sequence ID" value="UVI38901.1"/>
    <property type="molecule type" value="Genomic_DNA"/>
</dbReference>